<dbReference type="EMBL" id="ANIN01000001">
    <property type="protein sequence ID" value="ELA09255.1"/>
    <property type="molecule type" value="Genomic_DNA"/>
</dbReference>
<comment type="caution">
    <text evidence="1">The sequence shown here is derived from an EMBL/GenBank/DDBJ whole genome shotgun (WGS) entry which is preliminary data.</text>
</comment>
<dbReference type="Proteomes" id="UP000023795">
    <property type="component" value="Unassembled WGS sequence"/>
</dbReference>
<dbReference type="PROSITE" id="PS51257">
    <property type="entry name" value="PROKAR_LIPOPROTEIN"/>
    <property type="match status" value="1"/>
</dbReference>
<organism evidence="1 2">
    <name type="scientific">Moraxella macacae 0408225</name>
    <dbReference type="NCBI Taxonomy" id="1230338"/>
    <lineage>
        <taxon>Bacteria</taxon>
        <taxon>Pseudomonadati</taxon>
        <taxon>Pseudomonadota</taxon>
        <taxon>Gammaproteobacteria</taxon>
        <taxon>Moraxellales</taxon>
        <taxon>Moraxellaceae</taxon>
        <taxon>Moraxella</taxon>
    </lineage>
</organism>
<sequence length="60" mass="6686">MKKLTIFLLYTSLVGCASHKPPTPTGKWVAVNQAEFTPPNAVLYKKSQIDLKNKPKGEKE</sequence>
<accession>L2F8M7</accession>
<name>L2F8M7_9GAMM</name>
<reference evidence="1 2" key="1">
    <citation type="journal article" date="2013" name="Genome Announc.">
        <title>Genome Sequence of Moraxella macacae 0408225, a Novel Bacterial Species Isolated from a Cynomolgus Macaque with Epistaxis.</title>
        <authorList>
            <person name="Ladner J.T."/>
            <person name="Whitehouse C.A."/>
            <person name="Koroleva G.I."/>
            <person name="Palacios G.F."/>
        </authorList>
    </citation>
    <scope>NUCLEOTIDE SEQUENCE [LARGE SCALE GENOMIC DNA]</scope>
    <source>
        <strain evidence="1 2">0408225</strain>
    </source>
</reference>
<protein>
    <submittedName>
        <fullName evidence="1">Uncharacterized protein</fullName>
    </submittedName>
</protein>
<dbReference type="RefSeq" id="WP_009767075.1">
    <property type="nucleotide sequence ID" value="NZ_ANIN01000001.1"/>
</dbReference>
<dbReference type="OrthoDB" id="6444773at2"/>
<evidence type="ECO:0000313" key="1">
    <source>
        <dbReference type="EMBL" id="ELA09255.1"/>
    </source>
</evidence>
<keyword evidence="2" id="KW-1185">Reference proteome</keyword>
<dbReference type="PATRIC" id="fig|1230338.3.peg.563"/>
<dbReference type="STRING" id="1230338.MOMA_02580"/>
<gene>
    <name evidence="1" type="ORF">MOMA_02580</name>
</gene>
<evidence type="ECO:0000313" key="2">
    <source>
        <dbReference type="Proteomes" id="UP000023795"/>
    </source>
</evidence>
<dbReference type="AlphaFoldDB" id="L2F8M7"/>
<proteinExistence type="predicted"/>